<evidence type="ECO:0000313" key="2">
    <source>
        <dbReference type="Proteomes" id="UP000826212"/>
    </source>
</evidence>
<protein>
    <submittedName>
        <fullName evidence="1">Dihydroorotate dehydrogenase-like protein</fullName>
    </submittedName>
</protein>
<dbReference type="EMBL" id="CP081303">
    <property type="protein sequence ID" value="QZE15075.1"/>
    <property type="molecule type" value="Genomic_DNA"/>
</dbReference>
<name>A0AC61NKG1_9BACT</name>
<accession>A0AC61NKG1</accession>
<dbReference type="Proteomes" id="UP000826212">
    <property type="component" value="Chromosome"/>
</dbReference>
<keyword evidence="2" id="KW-1185">Reference proteome</keyword>
<reference evidence="1" key="1">
    <citation type="submission" date="2021-08" db="EMBL/GenBank/DDBJ databases">
        <title>Novel anaerobic bacterium isolated from sea squirt in East Sea, Republic of Korea.</title>
        <authorList>
            <person name="Nguyen T.H."/>
            <person name="Li Z."/>
            <person name="Lee Y.-J."/>
            <person name="Ko J."/>
            <person name="Kim S.-G."/>
        </authorList>
    </citation>
    <scope>NUCLEOTIDE SEQUENCE</scope>
    <source>
        <strain evidence="1">KCTC 25031</strain>
    </source>
</reference>
<organism evidence="1 2">
    <name type="scientific">Halosquirtibacter laminarini</name>
    <dbReference type="NCBI Taxonomy" id="3374600"/>
    <lineage>
        <taxon>Bacteria</taxon>
        <taxon>Pseudomonadati</taxon>
        <taxon>Bacteroidota</taxon>
        <taxon>Bacteroidia</taxon>
        <taxon>Marinilabiliales</taxon>
        <taxon>Prolixibacteraceae</taxon>
        <taxon>Halosquirtibacter</taxon>
    </lineage>
</organism>
<gene>
    <name evidence="1" type="ORF">K4L44_04405</name>
</gene>
<sequence length="329" mass="37196">MTKLSCEYMGLSLKSPFVVASSGLTQSVDKMKEFEANGASAIIVKSLFEEQIRNEVHHITKKEAHNNSYPEAQEYIHEYTRKNTLEKHINIISKAKEALEIPVIASISCITNKEWEEVAKKVEEAGADAIEINAFIIPTDRNQTSEEIEKRYIEILKTVKSATNLPIGMKIGSNFTNIVRMVDQLKAYGATSVTLFNRFYEPDIDIETMNIVSSEIFSNSSELRKSLRWVGIVSGYVEGIDIAASTGIHNGEDVIKQLLAGATVTQMCSTLYIHGAQKLSEIESTLTSWMEKWNFNNINEFRGRLSSNPEMDQQLFERAQFMKYFSDHI</sequence>
<proteinExistence type="predicted"/>
<evidence type="ECO:0000313" key="1">
    <source>
        <dbReference type="EMBL" id="QZE15075.1"/>
    </source>
</evidence>